<dbReference type="AlphaFoldDB" id="A0A6U0BQP6"/>
<dbReference type="EMBL" id="HBEW01005973">
    <property type="protein sequence ID" value="CAD8584688.1"/>
    <property type="molecule type" value="Transcribed_RNA"/>
</dbReference>
<proteinExistence type="predicted"/>
<reference evidence="2" key="1">
    <citation type="submission" date="2021-01" db="EMBL/GenBank/DDBJ databases">
        <authorList>
            <person name="Corre E."/>
            <person name="Pelletier E."/>
            <person name="Niang G."/>
            <person name="Scheremetjew M."/>
            <person name="Finn R."/>
            <person name="Kale V."/>
            <person name="Holt S."/>
            <person name="Cochrane G."/>
            <person name="Meng A."/>
            <person name="Brown T."/>
            <person name="Cohen L."/>
        </authorList>
    </citation>
    <scope>NUCLEOTIDE SEQUENCE</scope>
    <source>
        <strain evidence="2">Clade-D-RCC2572</strain>
    </source>
</reference>
<evidence type="ECO:0000256" key="1">
    <source>
        <dbReference type="SAM" id="MobiDB-lite"/>
    </source>
</evidence>
<sequence length="344" mass="39495">MDPSSPHTAPRRRARASSRHARASTIATLTVTVCAIVAPNRAHGVKFGQDFTDTLKKKPEALKGPTYARDFEGTQIFADDLSTMYMHGLTCGACMAVMNETKTLYDHLVETKYHDPEDVTGTSIYEYMREATEPEEFCDGNVLGEKYGVDARDGQAAVFAWLRLQAVSQLRLHGQFEGTVMGKKAMMALNEYRWAIDLGLLGYDLFTLLEEGEERFDPVALAEARAKKEEEGTVDEDEDDQNGDEAAMLQTQDTSLFVQRSLKTHPYRIARQKMKLEQVCYDIMKSRPYIQNLLHHKLRRDRHYSVCHQLKKCVWKTPEELHQIEIARRDYLLQLERQQQREEL</sequence>
<evidence type="ECO:0000313" key="2">
    <source>
        <dbReference type="EMBL" id="CAD8584688.1"/>
    </source>
</evidence>
<accession>A0A6U0BQP6</accession>
<feature type="compositionally biased region" description="Basic residues" evidence="1">
    <location>
        <begin position="9"/>
        <end position="21"/>
    </location>
</feature>
<organism evidence="2">
    <name type="scientific">Ostreococcus mediterraneus</name>
    <dbReference type="NCBI Taxonomy" id="1486918"/>
    <lineage>
        <taxon>Eukaryota</taxon>
        <taxon>Viridiplantae</taxon>
        <taxon>Chlorophyta</taxon>
        <taxon>Mamiellophyceae</taxon>
        <taxon>Mamiellales</taxon>
        <taxon>Bathycoccaceae</taxon>
        <taxon>Ostreococcus</taxon>
    </lineage>
</organism>
<name>A0A6U0BQP6_9CHLO</name>
<protein>
    <submittedName>
        <fullName evidence="2">Uncharacterized protein</fullName>
    </submittedName>
</protein>
<gene>
    <name evidence="2" type="ORF">OMED0929_LOCUS5050</name>
</gene>
<feature type="region of interest" description="Disordered" evidence="1">
    <location>
        <begin position="1"/>
        <end position="21"/>
    </location>
</feature>